<dbReference type="EC" id="2.1.1.37" evidence="1"/>
<dbReference type="Gene3D" id="3.40.50.150">
    <property type="entry name" value="Vaccinia Virus protein VP39"/>
    <property type="match status" value="1"/>
</dbReference>
<organism evidence="1 2">
    <name type="scientific">Prescottella agglutinans</name>
    <dbReference type="NCBI Taxonomy" id="1644129"/>
    <lineage>
        <taxon>Bacteria</taxon>
        <taxon>Bacillati</taxon>
        <taxon>Actinomycetota</taxon>
        <taxon>Actinomycetes</taxon>
        <taxon>Mycobacteriales</taxon>
        <taxon>Nocardiaceae</taxon>
        <taxon>Prescottella</taxon>
    </lineage>
</organism>
<name>A0ABT6MFX0_9NOCA</name>
<dbReference type="RefSeq" id="WP_280762488.1">
    <property type="nucleotide sequence ID" value="NZ_JARXVC010000013.1"/>
</dbReference>
<dbReference type="EMBL" id="JARXVC010000013">
    <property type="protein sequence ID" value="MDH6283213.1"/>
    <property type="molecule type" value="Genomic_DNA"/>
</dbReference>
<evidence type="ECO:0000313" key="2">
    <source>
        <dbReference type="Proteomes" id="UP001160334"/>
    </source>
</evidence>
<keyword evidence="1" id="KW-0808">Transferase</keyword>
<gene>
    <name evidence="1" type="ORF">M2280_004456</name>
</gene>
<comment type="caution">
    <text evidence="1">The sequence shown here is derived from an EMBL/GenBank/DDBJ whole genome shotgun (WGS) entry which is preliminary data.</text>
</comment>
<dbReference type="CDD" id="cd02440">
    <property type="entry name" value="AdoMet_MTases"/>
    <property type="match status" value="1"/>
</dbReference>
<dbReference type="GO" id="GO:0003886">
    <property type="term" value="F:DNA (cytosine-5-)-methyltransferase activity"/>
    <property type="evidence" value="ECO:0007669"/>
    <property type="project" value="UniProtKB-EC"/>
</dbReference>
<keyword evidence="2" id="KW-1185">Reference proteome</keyword>
<reference evidence="1 2" key="1">
    <citation type="submission" date="2023-04" db="EMBL/GenBank/DDBJ databases">
        <title>Forest soil microbial communities from Buena Vista Peninsula, Colon Province, Panama.</title>
        <authorList>
            <person name="Bouskill N."/>
        </authorList>
    </citation>
    <scope>NUCLEOTIDE SEQUENCE [LARGE SCALE GENOMIC DNA]</scope>
    <source>
        <strain evidence="1 2">CFH S0262</strain>
    </source>
</reference>
<dbReference type="Proteomes" id="UP001160334">
    <property type="component" value="Unassembled WGS sequence"/>
</dbReference>
<proteinExistence type="predicted"/>
<sequence length="219" mass="24144">MRVLDAFCGAGGASMGYAFGGACEVVGVDIRPQKRYPFEFVQADALEYLAEHGHEFDFIHASPPCQAHSKAQVIRSNEHPELVGPTRDLLVEIGKPYLIENVPGAPLIDPILLCGSMFPGLRTYRHRLFEFGGGLELEAMPHPEHTARITKMGRAPVEGEFLHVVGNFIGVDAARKAMGIDWMSRRELAQAIPTVYTSQLAFQILPQITINPETHRRAA</sequence>
<dbReference type="GO" id="GO:0032259">
    <property type="term" value="P:methylation"/>
    <property type="evidence" value="ECO:0007669"/>
    <property type="project" value="UniProtKB-KW"/>
</dbReference>
<keyword evidence="1" id="KW-0489">Methyltransferase</keyword>
<accession>A0ABT6MFX0</accession>
<evidence type="ECO:0000313" key="1">
    <source>
        <dbReference type="EMBL" id="MDH6283213.1"/>
    </source>
</evidence>
<dbReference type="SUPFAM" id="SSF53335">
    <property type="entry name" value="S-adenosyl-L-methionine-dependent methyltransferases"/>
    <property type="match status" value="1"/>
</dbReference>
<dbReference type="InterPro" id="IPR029063">
    <property type="entry name" value="SAM-dependent_MTases_sf"/>
</dbReference>
<protein>
    <submittedName>
        <fullName evidence="1">DNA (Cytosine-5)-methyltransferase 1</fullName>
        <ecNumber evidence="1">2.1.1.37</ecNumber>
    </submittedName>
</protein>
<dbReference type="PROSITE" id="PS51257">
    <property type="entry name" value="PROKAR_LIPOPROTEIN"/>
    <property type="match status" value="1"/>
</dbReference>